<evidence type="ECO:0000313" key="2">
    <source>
        <dbReference type="EMBL" id="MCI47283.1"/>
    </source>
</evidence>
<feature type="compositionally biased region" description="Low complexity" evidence="1">
    <location>
        <begin position="19"/>
        <end position="30"/>
    </location>
</feature>
<feature type="region of interest" description="Disordered" evidence="1">
    <location>
        <begin position="1"/>
        <end position="59"/>
    </location>
</feature>
<organism evidence="2 3">
    <name type="scientific">Trifolium medium</name>
    <dbReference type="NCBI Taxonomy" id="97028"/>
    <lineage>
        <taxon>Eukaryota</taxon>
        <taxon>Viridiplantae</taxon>
        <taxon>Streptophyta</taxon>
        <taxon>Embryophyta</taxon>
        <taxon>Tracheophyta</taxon>
        <taxon>Spermatophyta</taxon>
        <taxon>Magnoliopsida</taxon>
        <taxon>eudicotyledons</taxon>
        <taxon>Gunneridae</taxon>
        <taxon>Pentapetalae</taxon>
        <taxon>rosids</taxon>
        <taxon>fabids</taxon>
        <taxon>Fabales</taxon>
        <taxon>Fabaceae</taxon>
        <taxon>Papilionoideae</taxon>
        <taxon>50 kb inversion clade</taxon>
        <taxon>NPAAA clade</taxon>
        <taxon>Hologalegina</taxon>
        <taxon>IRL clade</taxon>
        <taxon>Trifolieae</taxon>
        <taxon>Trifolium</taxon>
    </lineage>
</organism>
<dbReference type="AlphaFoldDB" id="A0A392SEA9"/>
<feature type="compositionally biased region" description="Polar residues" evidence="1">
    <location>
        <begin position="49"/>
        <end position="59"/>
    </location>
</feature>
<evidence type="ECO:0000313" key="3">
    <source>
        <dbReference type="Proteomes" id="UP000265520"/>
    </source>
</evidence>
<dbReference type="EMBL" id="LXQA010370115">
    <property type="protein sequence ID" value="MCI47283.1"/>
    <property type="molecule type" value="Genomic_DNA"/>
</dbReference>
<evidence type="ECO:0000256" key="1">
    <source>
        <dbReference type="SAM" id="MobiDB-lite"/>
    </source>
</evidence>
<proteinExistence type="predicted"/>
<reference evidence="2 3" key="1">
    <citation type="journal article" date="2018" name="Front. Plant Sci.">
        <title>Red Clover (Trifolium pratense) and Zigzag Clover (T. medium) - A Picture of Genomic Similarities and Differences.</title>
        <authorList>
            <person name="Dluhosova J."/>
            <person name="Istvanek J."/>
            <person name="Nedelnik J."/>
            <person name="Repkova J."/>
        </authorList>
    </citation>
    <scope>NUCLEOTIDE SEQUENCE [LARGE SCALE GENOMIC DNA]</scope>
    <source>
        <strain evidence="3">cv. 10/8</strain>
        <tissue evidence="2">Leaf</tissue>
    </source>
</reference>
<name>A0A392SEA9_9FABA</name>
<protein>
    <submittedName>
        <fullName evidence="2">Uncharacterized protein</fullName>
    </submittedName>
</protein>
<comment type="caution">
    <text evidence="2">The sequence shown here is derived from an EMBL/GenBank/DDBJ whole genome shotgun (WGS) entry which is preliminary data.</text>
</comment>
<accession>A0A392SEA9</accession>
<keyword evidence="3" id="KW-1185">Reference proteome</keyword>
<sequence length="59" mass="6267">MTTDQASPAPMYNRVRPLSSESSSFSVAASKKARRNNPTKPLSRVGQGVAQTATFQTGP</sequence>
<dbReference type="Proteomes" id="UP000265520">
    <property type="component" value="Unassembled WGS sequence"/>
</dbReference>